<evidence type="ECO:0000313" key="2">
    <source>
        <dbReference type="Proteomes" id="UP000054321"/>
    </source>
</evidence>
<organism evidence="1 2">
    <name type="scientific">Oidiodendron maius (strain Zn)</name>
    <dbReference type="NCBI Taxonomy" id="913774"/>
    <lineage>
        <taxon>Eukaryota</taxon>
        <taxon>Fungi</taxon>
        <taxon>Dikarya</taxon>
        <taxon>Ascomycota</taxon>
        <taxon>Pezizomycotina</taxon>
        <taxon>Leotiomycetes</taxon>
        <taxon>Leotiomycetes incertae sedis</taxon>
        <taxon>Myxotrichaceae</taxon>
        <taxon>Oidiodendron</taxon>
    </lineage>
</organism>
<protein>
    <recommendedName>
        <fullName evidence="3">Fungal N-terminal domain-containing protein</fullName>
    </recommendedName>
</protein>
<dbReference type="InParanoid" id="A0A0C3D765"/>
<name>A0A0C3D765_OIDMZ</name>
<dbReference type="AlphaFoldDB" id="A0A0C3D765"/>
<dbReference type="EMBL" id="KN832870">
    <property type="protein sequence ID" value="KIN07184.1"/>
    <property type="molecule type" value="Genomic_DNA"/>
</dbReference>
<reference evidence="1 2" key="1">
    <citation type="submission" date="2014-04" db="EMBL/GenBank/DDBJ databases">
        <authorList>
            <consortium name="DOE Joint Genome Institute"/>
            <person name="Kuo A."/>
            <person name="Martino E."/>
            <person name="Perotto S."/>
            <person name="Kohler A."/>
            <person name="Nagy L.G."/>
            <person name="Floudas D."/>
            <person name="Copeland A."/>
            <person name="Barry K.W."/>
            <person name="Cichocki N."/>
            <person name="Veneault-Fourrey C."/>
            <person name="LaButti K."/>
            <person name="Lindquist E.A."/>
            <person name="Lipzen A."/>
            <person name="Lundell T."/>
            <person name="Morin E."/>
            <person name="Murat C."/>
            <person name="Sun H."/>
            <person name="Tunlid A."/>
            <person name="Henrissat B."/>
            <person name="Grigoriev I.V."/>
            <person name="Hibbett D.S."/>
            <person name="Martin F."/>
            <person name="Nordberg H.P."/>
            <person name="Cantor M.N."/>
            <person name="Hua S.X."/>
        </authorList>
    </citation>
    <scope>NUCLEOTIDE SEQUENCE [LARGE SCALE GENOMIC DNA]</scope>
    <source>
        <strain evidence="1 2">Zn</strain>
    </source>
</reference>
<proteinExistence type="predicted"/>
<sequence>MDPLSVTASVIAVATLAAQIGRALADLRALCKHLPGRLHALSNDVSDIQVVLIQVAKITEETASARLPTAETDHTTIPQLLKKADVKLNELKCIIDSLSAPSSWNNATIFRAGLWRKEQPRLKALQEDIIAIKSSLNVIFGASNSYEYPSTHPSTTLYLGFVLEANCAKSRDDARSIGP</sequence>
<dbReference type="HOGENOM" id="CLU_1740110_0_0_1"/>
<dbReference type="Proteomes" id="UP000054321">
    <property type="component" value="Unassembled WGS sequence"/>
</dbReference>
<reference evidence="2" key="2">
    <citation type="submission" date="2015-01" db="EMBL/GenBank/DDBJ databases">
        <title>Evolutionary Origins and Diversification of the Mycorrhizal Mutualists.</title>
        <authorList>
            <consortium name="DOE Joint Genome Institute"/>
            <consortium name="Mycorrhizal Genomics Consortium"/>
            <person name="Kohler A."/>
            <person name="Kuo A."/>
            <person name="Nagy L.G."/>
            <person name="Floudas D."/>
            <person name="Copeland A."/>
            <person name="Barry K.W."/>
            <person name="Cichocki N."/>
            <person name="Veneault-Fourrey C."/>
            <person name="LaButti K."/>
            <person name="Lindquist E.A."/>
            <person name="Lipzen A."/>
            <person name="Lundell T."/>
            <person name="Morin E."/>
            <person name="Murat C."/>
            <person name="Riley R."/>
            <person name="Ohm R."/>
            <person name="Sun H."/>
            <person name="Tunlid A."/>
            <person name="Henrissat B."/>
            <person name="Grigoriev I.V."/>
            <person name="Hibbett D.S."/>
            <person name="Martin F."/>
        </authorList>
    </citation>
    <scope>NUCLEOTIDE SEQUENCE [LARGE SCALE GENOMIC DNA]</scope>
    <source>
        <strain evidence="2">Zn</strain>
    </source>
</reference>
<dbReference type="STRING" id="913774.A0A0C3D765"/>
<keyword evidence="2" id="KW-1185">Reference proteome</keyword>
<dbReference type="OrthoDB" id="3432764at2759"/>
<evidence type="ECO:0008006" key="3">
    <source>
        <dbReference type="Google" id="ProtNLM"/>
    </source>
</evidence>
<evidence type="ECO:0000313" key="1">
    <source>
        <dbReference type="EMBL" id="KIN07184.1"/>
    </source>
</evidence>
<accession>A0A0C3D765</accession>
<gene>
    <name evidence="1" type="ORF">OIDMADRAFT_150480</name>
</gene>